<dbReference type="Gene3D" id="1.10.287.130">
    <property type="match status" value="1"/>
</dbReference>
<dbReference type="InterPro" id="IPR000014">
    <property type="entry name" value="PAS"/>
</dbReference>
<keyword evidence="12" id="KW-1185">Reference proteome</keyword>
<dbReference type="Gene3D" id="2.10.70.100">
    <property type="match status" value="1"/>
</dbReference>
<dbReference type="SMART" id="SM00091">
    <property type="entry name" value="PAS"/>
    <property type="match status" value="5"/>
</dbReference>
<dbReference type="PRINTS" id="PR00344">
    <property type="entry name" value="BCTRLSENSOR"/>
</dbReference>
<dbReference type="SMART" id="SM00387">
    <property type="entry name" value="HATPase_c"/>
    <property type="match status" value="1"/>
</dbReference>
<feature type="domain" description="PAC" evidence="10">
    <location>
        <begin position="465"/>
        <end position="527"/>
    </location>
</feature>
<feature type="compositionally biased region" description="Basic and acidic residues" evidence="7">
    <location>
        <begin position="214"/>
        <end position="229"/>
    </location>
</feature>
<dbReference type="Pfam" id="PF08447">
    <property type="entry name" value="PAS_3"/>
    <property type="match status" value="1"/>
</dbReference>
<evidence type="ECO:0000256" key="6">
    <source>
        <dbReference type="SAM" id="Coils"/>
    </source>
</evidence>
<dbReference type="SMART" id="SM00388">
    <property type="entry name" value="HisKA"/>
    <property type="match status" value="1"/>
</dbReference>
<dbReference type="PANTHER" id="PTHR43304">
    <property type="entry name" value="PHYTOCHROME-LIKE PROTEIN CPH1"/>
    <property type="match status" value="1"/>
</dbReference>
<name>A0A8U0IJI2_9EURY</name>
<evidence type="ECO:0000259" key="10">
    <source>
        <dbReference type="PROSITE" id="PS50113"/>
    </source>
</evidence>
<keyword evidence="6" id="KW-0175">Coiled coil</keyword>
<sequence length="864" mass="96953">MNEPAEASGSAFWGDADDEEALRRYRTLFDGIEQGLYRLDAGGRFVGVNDALLTTTGYDREELLGEHVGLLFDARDLVAVERETERRLFGEGGESVPVALRTADGDAIPASVSVSVHVEDDEFRGTTGVVRTEPPERDSADGPAAVTILDASPVGVVVRDADGAVTRVNDRAEELLDVSVGERPADGEDERTGETEAERPADESDLDSSVSQRFYDEEGQRLPPDERPFARAAATGSSVADRLLRVEGPDGERRWLSVEAAPVASDGGDERVVTTYEDVTDLKERERELENELDEIFGRVTDAFYALDDEWRFTHANDRAEELIDYWGEGLVGRKFWDVFEWATDSKLGEEYREAMRTQEPASFELYYPDPLEAWYEIRAYPSESGLSVYFRDVTERKRRERELEESERRYRSLAEYFPNGIVTLFGPDCEYTLAAGQAFDYIPVEPEDVENEHFREVWDEATADALEPAFEAALDGEKRSVEVSYAGREWVVHTVPITDEGGDVFAGMTMAQDVTEQTERERYLRETKSQLEAATEAGAVGTWEWRIPEDEMVVGTSFARTFGVKPEEAIEGVSLDRFIEAIHEDDRERVERQIAEAVESGEEYEAEYRVWDDDDELRWVVARGHVECDDEGNPVTFPGALTDVTERKEREQRLERQNERLESFASMLAHELRNPVTIGQIYGRQLPDDEAPEAVEYVTEAFDRIEEMIDVMLVLTRGREAVGECKDVVLADVAREAWTEVESPETTLTVEVTAVIEADETYLRHLFRNLFENAVQHGDATEVRVGETETGFYVADDGSGIPEDERAAVFEAGFTTAAGEGGTGLGLAFVRELAEVYGWRCRATESESGGARFEFEYADGGRE</sequence>
<dbReference type="SUPFAM" id="SSF55785">
    <property type="entry name" value="PYP-like sensor domain (PAS domain)"/>
    <property type="match status" value="5"/>
</dbReference>
<dbReference type="PANTHER" id="PTHR43304:SF1">
    <property type="entry name" value="PAC DOMAIN-CONTAINING PROTEIN"/>
    <property type="match status" value="1"/>
</dbReference>
<dbReference type="NCBIfam" id="TIGR00229">
    <property type="entry name" value="sensory_box"/>
    <property type="match status" value="3"/>
</dbReference>
<dbReference type="InterPro" id="IPR003661">
    <property type="entry name" value="HisK_dim/P_dom"/>
</dbReference>
<dbReference type="Pfam" id="PF13188">
    <property type="entry name" value="PAS_8"/>
    <property type="match status" value="1"/>
</dbReference>
<feature type="domain" description="PAS" evidence="9">
    <location>
        <begin position="21"/>
        <end position="91"/>
    </location>
</feature>
<dbReference type="PROSITE" id="PS50113">
    <property type="entry name" value="PAC"/>
    <property type="match status" value="3"/>
</dbReference>
<feature type="domain" description="Histidine kinase" evidence="8">
    <location>
        <begin position="668"/>
        <end position="862"/>
    </location>
</feature>
<dbReference type="CDD" id="cd00130">
    <property type="entry name" value="PAS"/>
    <property type="match status" value="4"/>
</dbReference>
<dbReference type="InterPro" id="IPR003594">
    <property type="entry name" value="HATPase_dom"/>
</dbReference>
<dbReference type="SMART" id="SM00086">
    <property type="entry name" value="PAC"/>
    <property type="match status" value="2"/>
</dbReference>
<dbReference type="InterPro" id="IPR035965">
    <property type="entry name" value="PAS-like_dom_sf"/>
</dbReference>
<evidence type="ECO:0000259" key="8">
    <source>
        <dbReference type="PROSITE" id="PS50109"/>
    </source>
</evidence>
<dbReference type="RefSeq" id="WP_248655243.1">
    <property type="nucleotide sequence ID" value="NZ_CP096658.1"/>
</dbReference>
<dbReference type="InterPro" id="IPR013655">
    <property type="entry name" value="PAS_fold_3"/>
</dbReference>
<accession>A0A8U0IJI2</accession>
<feature type="compositionally biased region" description="Basic and acidic residues" evidence="7">
    <location>
        <begin position="183"/>
        <end position="202"/>
    </location>
</feature>
<dbReference type="Gene3D" id="3.30.565.10">
    <property type="entry name" value="Histidine kinase-like ATPase, C-terminal domain"/>
    <property type="match status" value="1"/>
</dbReference>
<dbReference type="SUPFAM" id="SSF55874">
    <property type="entry name" value="ATPase domain of HSP90 chaperone/DNA topoisomerase II/histidine kinase"/>
    <property type="match status" value="1"/>
</dbReference>
<dbReference type="CDD" id="cd00075">
    <property type="entry name" value="HATPase"/>
    <property type="match status" value="1"/>
</dbReference>
<dbReference type="InterPro" id="IPR052162">
    <property type="entry name" value="Sensor_kinase/Photoreceptor"/>
</dbReference>
<dbReference type="AlphaFoldDB" id="A0A8U0IJI2"/>
<feature type="coiled-coil region" evidence="6">
    <location>
        <begin position="272"/>
        <end position="299"/>
    </location>
</feature>
<dbReference type="Pfam" id="PF00512">
    <property type="entry name" value="HisKA"/>
    <property type="match status" value="1"/>
</dbReference>
<organism evidence="11 12">
    <name type="scientific">Halorussus gelatinilyticus</name>
    <dbReference type="NCBI Taxonomy" id="2937524"/>
    <lineage>
        <taxon>Archaea</taxon>
        <taxon>Methanobacteriati</taxon>
        <taxon>Methanobacteriota</taxon>
        <taxon>Stenosarchaea group</taxon>
        <taxon>Halobacteria</taxon>
        <taxon>Halobacteriales</taxon>
        <taxon>Haladaptataceae</taxon>
        <taxon>Halorussus</taxon>
    </lineage>
</organism>
<dbReference type="GO" id="GO:0000155">
    <property type="term" value="F:phosphorelay sensor kinase activity"/>
    <property type="evidence" value="ECO:0007669"/>
    <property type="project" value="InterPro"/>
</dbReference>
<evidence type="ECO:0000259" key="9">
    <source>
        <dbReference type="PROSITE" id="PS50112"/>
    </source>
</evidence>
<dbReference type="SUPFAM" id="SSF47384">
    <property type="entry name" value="Homodimeric domain of signal transducing histidine kinase"/>
    <property type="match status" value="1"/>
</dbReference>
<dbReference type="Proteomes" id="UP000830434">
    <property type="component" value="Chromosome"/>
</dbReference>
<dbReference type="CDD" id="cd00082">
    <property type="entry name" value="HisKA"/>
    <property type="match status" value="1"/>
</dbReference>
<evidence type="ECO:0000256" key="4">
    <source>
        <dbReference type="ARBA" id="ARBA00022679"/>
    </source>
</evidence>
<dbReference type="InterPro" id="IPR004358">
    <property type="entry name" value="Sig_transdc_His_kin-like_C"/>
</dbReference>
<evidence type="ECO:0000256" key="5">
    <source>
        <dbReference type="ARBA" id="ARBA00022777"/>
    </source>
</evidence>
<dbReference type="Pfam" id="PF08448">
    <property type="entry name" value="PAS_4"/>
    <property type="match status" value="2"/>
</dbReference>
<dbReference type="EMBL" id="CP096658">
    <property type="protein sequence ID" value="UPW00835.1"/>
    <property type="molecule type" value="Genomic_DNA"/>
</dbReference>
<dbReference type="Gene3D" id="3.30.450.20">
    <property type="entry name" value="PAS domain"/>
    <property type="match status" value="5"/>
</dbReference>
<dbReference type="PROSITE" id="PS50109">
    <property type="entry name" value="HIS_KIN"/>
    <property type="match status" value="1"/>
</dbReference>
<dbReference type="InterPro" id="IPR000700">
    <property type="entry name" value="PAS-assoc_C"/>
</dbReference>
<feature type="region of interest" description="Disordered" evidence="7">
    <location>
        <begin position="178"/>
        <end position="229"/>
    </location>
</feature>
<feature type="domain" description="PAS" evidence="9">
    <location>
        <begin position="289"/>
        <end position="359"/>
    </location>
</feature>
<keyword evidence="3" id="KW-0597">Phosphoprotein</keyword>
<evidence type="ECO:0000256" key="3">
    <source>
        <dbReference type="ARBA" id="ARBA00022553"/>
    </source>
</evidence>
<dbReference type="PROSITE" id="PS50112">
    <property type="entry name" value="PAS"/>
    <property type="match status" value="3"/>
</dbReference>
<dbReference type="InterPro" id="IPR013656">
    <property type="entry name" value="PAS_4"/>
</dbReference>
<proteinExistence type="predicted"/>
<dbReference type="EC" id="2.7.13.3" evidence="2"/>
<dbReference type="Pfam" id="PF02518">
    <property type="entry name" value="HATPase_c"/>
    <property type="match status" value="1"/>
</dbReference>
<evidence type="ECO:0000313" key="11">
    <source>
        <dbReference type="EMBL" id="UPW00835.1"/>
    </source>
</evidence>
<dbReference type="Pfam" id="PF13426">
    <property type="entry name" value="PAS_9"/>
    <property type="match status" value="1"/>
</dbReference>
<dbReference type="GeneID" id="72188533"/>
<dbReference type="KEGG" id="haxz:M0R88_01720"/>
<evidence type="ECO:0000256" key="7">
    <source>
        <dbReference type="SAM" id="MobiDB-lite"/>
    </source>
</evidence>
<dbReference type="InterPro" id="IPR036097">
    <property type="entry name" value="HisK_dim/P_sf"/>
</dbReference>
<keyword evidence="5" id="KW-0418">Kinase</keyword>
<dbReference type="InterPro" id="IPR036890">
    <property type="entry name" value="HATPase_C_sf"/>
</dbReference>
<gene>
    <name evidence="11" type="ORF">M0R88_01720</name>
</gene>
<evidence type="ECO:0000256" key="2">
    <source>
        <dbReference type="ARBA" id="ARBA00012438"/>
    </source>
</evidence>
<keyword evidence="4" id="KW-0808">Transferase</keyword>
<evidence type="ECO:0000313" key="12">
    <source>
        <dbReference type="Proteomes" id="UP000830434"/>
    </source>
</evidence>
<reference evidence="11" key="1">
    <citation type="submission" date="2022-04" db="EMBL/GenBank/DDBJ databases">
        <title>Diverse halophilic archaea isolated from saline environments.</title>
        <authorList>
            <person name="Cui H.-L."/>
        </authorList>
    </citation>
    <scope>NUCLEOTIDE SEQUENCE</scope>
    <source>
        <strain evidence="11">XZYJT40</strain>
    </source>
</reference>
<feature type="domain" description="PAC" evidence="10">
    <location>
        <begin position="605"/>
        <end position="657"/>
    </location>
</feature>
<protein>
    <recommendedName>
        <fullName evidence="2">histidine kinase</fullName>
        <ecNumber evidence="2">2.7.13.3</ecNumber>
    </recommendedName>
</protein>
<feature type="domain" description="PAC" evidence="10">
    <location>
        <begin position="237"/>
        <end position="291"/>
    </location>
</feature>
<comment type="catalytic activity">
    <reaction evidence="1">
        <text>ATP + protein L-histidine = ADP + protein N-phospho-L-histidine.</text>
        <dbReference type="EC" id="2.7.13.3"/>
    </reaction>
</comment>
<feature type="domain" description="PAS" evidence="9">
    <location>
        <begin position="555"/>
        <end position="602"/>
    </location>
</feature>
<evidence type="ECO:0000256" key="1">
    <source>
        <dbReference type="ARBA" id="ARBA00000085"/>
    </source>
</evidence>
<dbReference type="InterPro" id="IPR001610">
    <property type="entry name" value="PAC"/>
</dbReference>
<dbReference type="InterPro" id="IPR005467">
    <property type="entry name" value="His_kinase_dom"/>
</dbReference>